<sequence length="51" mass="5970">MNRHSESRNIITAFTRTKAAIRSFVLNLTAKSPKKRSCSFDRKDLIVFHLY</sequence>
<name>A0A0M8ZZB5_9HYME</name>
<accession>A0A0M8ZZB5</accession>
<dbReference type="AlphaFoldDB" id="A0A0M8ZZB5"/>
<protein>
    <submittedName>
        <fullName evidence="1">Uncharacterized protein</fullName>
    </submittedName>
</protein>
<gene>
    <name evidence="1" type="ORF">WN51_14066</name>
</gene>
<dbReference type="EMBL" id="KQ435794">
    <property type="protein sequence ID" value="KOX73987.1"/>
    <property type="molecule type" value="Genomic_DNA"/>
</dbReference>
<organism evidence="1 2">
    <name type="scientific">Melipona quadrifasciata</name>
    <dbReference type="NCBI Taxonomy" id="166423"/>
    <lineage>
        <taxon>Eukaryota</taxon>
        <taxon>Metazoa</taxon>
        <taxon>Ecdysozoa</taxon>
        <taxon>Arthropoda</taxon>
        <taxon>Hexapoda</taxon>
        <taxon>Insecta</taxon>
        <taxon>Pterygota</taxon>
        <taxon>Neoptera</taxon>
        <taxon>Endopterygota</taxon>
        <taxon>Hymenoptera</taxon>
        <taxon>Apocrita</taxon>
        <taxon>Aculeata</taxon>
        <taxon>Apoidea</taxon>
        <taxon>Anthophila</taxon>
        <taxon>Apidae</taxon>
        <taxon>Melipona</taxon>
    </lineage>
</organism>
<proteinExistence type="predicted"/>
<dbReference type="Proteomes" id="UP000053105">
    <property type="component" value="Unassembled WGS sequence"/>
</dbReference>
<evidence type="ECO:0000313" key="1">
    <source>
        <dbReference type="EMBL" id="KOX73987.1"/>
    </source>
</evidence>
<keyword evidence="2" id="KW-1185">Reference proteome</keyword>
<reference evidence="1 2" key="1">
    <citation type="submission" date="2015-07" db="EMBL/GenBank/DDBJ databases">
        <title>The genome of Melipona quadrifasciata.</title>
        <authorList>
            <person name="Pan H."/>
            <person name="Kapheim K."/>
        </authorList>
    </citation>
    <scope>NUCLEOTIDE SEQUENCE [LARGE SCALE GENOMIC DNA]</scope>
    <source>
        <strain evidence="1">0111107301</strain>
        <tissue evidence="1">Whole body</tissue>
    </source>
</reference>
<evidence type="ECO:0000313" key="2">
    <source>
        <dbReference type="Proteomes" id="UP000053105"/>
    </source>
</evidence>